<keyword evidence="1" id="KW-0472">Membrane</keyword>
<evidence type="ECO:0000313" key="2">
    <source>
        <dbReference type="EMBL" id="KXA39625.1"/>
    </source>
</evidence>
<comment type="caution">
    <text evidence="2">The sequence shown here is derived from an EMBL/GenBank/DDBJ whole genome shotgun (WGS) entry which is preliminary data.</text>
</comment>
<protein>
    <submittedName>
        <fullName evidence="2">Uncharacterized protein</fullName>
    </submittedName>
</protein>
<evidence type="ECO:0000256" key="1">
    <source>
        <dbReference type="SAM" id="Phobius"/>
    </source>
</evidence>
<gene>
    <name evidence="2" type="ORF">HMPREF3226_01176</name>
</gene>
<accession>A0A133Q9R2</accession>
<dbReference type="AlphaFoldDB" id="A0A133Q9R2"/>
<reference evidence="3" key="1">
    <citation type="submission" date="2016-01" db="EMBL/GenBank/DDBJ databases">
        <authorList>
            <person name="Mitreva M."/>
            <person name="Pepin K.H."/>
            <person name="Mihindukulasuriya K.A."/>
            <person name="Fulton R."/>
            <person name="Fronick C."/>
            <person name="O'Laughlin M."/>
            <person name="Miner T."/>
            <person name="Herter B."/>
            <person name="Rosa B.A."/>
            <person name="Cordes M."/>
            <person name="Tomlinson C."/>
            <person name="Wollam A."/>
            <person name="Palsikar V.B."/>
            <person name="Mardis E.R."/>
            <person name="Wilson R.K."/>
        </authorList>
    </citation>
    <scope>NUCLEOTIDE SEQUENCE [LARGE SCALE GENOMIC DNA]</scope>
    <source>
        <strain evidence="3">MJR7716</strain>
    </source>
</reference>
<dbReference type="Proteomes" id="UP000070533">
    <property type="component" value="Unassembled WGS sequence"/>
</dbReference>
<keyword evidence="1" id="KW-0812">Transmembrane</keyword>
<feature type="transmembrane region" description="Helical" evidence="1">
    <location>
        <begin position="6"/>
        <end position="26"/>
    </location>
</feature>
<dbReference type="PATRIC" id="fig|28128.5.peg.1196"/>
<keyword evidence="1" id="KW-1133">Transmembrane helix</keyword>
<sequence>MIKYPIVLYCFVYIFLLQFAFHRMFLRAKVCAYFQSAKQWGTAGKNRETKGNAVIFLTIL</sequence>
<keyword evidence="3" id="KW-1185">Reference proteome</keyword>
<dbReference type="EMBL" id="LRQG01000090">
    <property type="protein sequence ID" value="KXA39625.1"/>
    <property type="molecule type" value="Genomic_DNA"/>
</dbReference>
<organism evidence="2 3">
    <name type="scientific">Prevotella corporis</name>
    <dbReference type="NCBI Taxonomy" id="28128"/>
    <lineage>
        <taxon>Bacteria</taxon>
        <taxon>Pseudomonadati</taxon>
        <taxon>Bacteroidota</taxon>
        <taxon>Bacteroidia</taxon>
        <taxon>Bacteroidales</taxon>
        <taxon>Prevotellaceae</taxon>
        <taxon>Prevotella</taxon>
    </lineage>
</organism>
<proteinExistence type="predicted"/>
<evidence type="ECO:0000313" key="3">
    <source>
        <dbReference type="Proteomes" id="UP000070533"/>
    </source>
</evidence>
<dbReference type="STRING" id="28128.HMPREF3226_01176"/>
<name>A0A133Q9R2_9BACT</name>